<dbReference type="PANTHER" id="PTHR11695">
    <property type="entry name" value="ALCOHOL DEHYDROGENASE RELATED"/>
    <property type="match status" value="1"/>
</dbReference>
<evidence type="ECO:0000259" key="2">
    <source>
        <dbReference type="SMART" id="SM00829"/>
    </source>
</evidence>
<protein>
    <submittedName>
        <fullName evidence="3">Putative zinc-binding oxidoreductase</fullName>
    </submittedName>
</protein>
<dbReference type="eggNOG" id="COG0604">
    <property type="taxonomic scope" value="Bacteria"/>
</dbReference>
<dbReference type="PANTHER" id="PTHR11695:SF294">
    <property type="entry name" value="RETICULON-4-INTERACTING PROTEIN 1, MITOCHONDRIAL"/>
    <property type="match status" value="1"/>
</dbReference>
<keyword evidence="1" id="KW-0560">Oxidoreductase</keyword>
<comment type="caution">
    <text evidence="3">The sequence shown here is derived from an EMBL/GenBank/DDBJ whole genome shotgun (WGS) entry which is preliminary data.</text>
</comment>
<feature type="domain" description="Enoyl reductase (ER)" evidence="2">
    <location>
        <begin position="15"/>
        <end position="308"/>
    </location>
</feature>
<dbReference type="Pfam" id="PF13602">
    <property type="entry name" value="ADH_zinc_N_2"/>
    <property type="match status" value="1"/>
</dbReference>
<dbReference type="InterPro" id="IPR050700">
    <property type="entry name" value="YIM1/Zinc_Alcohol_DH_Fams"/>
</dbReference>
<dbReference type="InterPro" id="IPR002364">
    <property type="entry name" value="Quin_OxRdtase/zeta-crystal_CS"/>
</dbReference>
<dbReference type="InterPro" id="IPR011032">
    <property type="entry name" value="GroES-like_sf"/>
</dbReference>
<dbReference type="CDD" id="cd05289">
    <property type="entry name" value="MDR_like_2"/>
    <property type="match status" value="1"/>
</dbReference>
<accession>A6GC43</accession>
<dbReference type="Gene3D" id="3.90.180.10">
    <property type="entry name" value="Medium-chain alcohol dehydrogenases, catalytic domain"/>
    <property type="match status" value="1"/>
</dbReference>
<dbReference type="GO" id="GO:0016491">
    <property type="term" value="F:oxidoreductase activity"/>
    <property type="evidence" value="ECO:0007669"/>
    <property type="project" value="UniProtKB-KW"/>
</dbReference>
<dbReference type="GO" id="GO:0008270">
    <property type="term" value="F:zinc ion binding"/>
    <property type="evidence" value="ECO:0007669"/>
    <property type="project" value="InterPro"/>
</dbReference>
<dbReference type="SMART" id="SM00829">
    <property type="entry name" value="PKS_ER"/>
    <property type="match status" value="1"/>
</dbReference>
<sequence>MRGLALDLRAHPHVRMRDDLSFPSPKAGEVRVRVTHSTINGHEFALAREPLLRLLAWLRRAPGEVRTGLEFAGIVDTDGLEFKAGDAVMGYVDMIAGWRPHAEYVAIPEAYLAPAPAGMPLAQASTLPMSGLTALVALREVARVQPGQRVLIVGASGGVGVMAIQIARILGAEVTALASSRHHASLAKLGAARCVDYRETPISALQGSFDAILDFSSTLRLAELAHLLTPEGVFIPADPIRNLGDVLRSRRARWLMVDRGDGPRLRELGAWVEAGELVSVVSETFAFGDWEQAVARSHERGRLGRTVLELANA</sequence>
<dbReference type="AlphaFoldDB" id="A6GC43"/>
<name>A6GC43_9BACT</name>
<gene>
    <name evidence="3" type="ORF">PPSIR1_24394</name>
</gene>
<keyword evidence="4" id="KW-1185">Reference proteome</keyword>
<dbReference type="SUPFAM" id="SSF51735">
    <property type="entry name" value="NAD(P)-binding Rossmann-fold domains"/>
    <property type="match status" value="1"/>
</dbReference>
<dbReference type="STRING" id="391625.PPSIR1_24394"/>
<dbReference type="SUPFAM" id="SSF50129">
    <property type="entry name" value="GroES-like"/>
    <property type="match status" value="1"/>
</dbReference>
<evidence type="ECO:0000256" key="1">
    <source>
        <dbReference type="ARBA" id="ARBA00023002"/>
    </source>
</evidence>
<dbReference type="Proteomes" id="UP000005801">
    <property type="component" value="Unassembled WGS sequence"/>
</dbReference>
<dbReference type="InterPro" id="IPR036291">
    <property type="entry name" value="NAD(P)-bd_dom_sf"/>
</dbReference>
<proteinExistence type="predicted"/>
<evidence type="ECO:0000313" key="4">
    <source>
        <dbReference type="Proteomes" id="UP000005801"/>
    </source>
</evidence>
<dbReference type="EMBL" id="ABCS01000062">
    <property type="protein sequence ID" value="EDM76605.1"/>
    <property type="molecule type" value="Genomic_DNA"/>
</dbReference>
<dbReference type="PROSITE" id="PS01162">
    <property type="entry name" value="QOR_ZETA_CRYSTAL"/>
    <property type="match status" value="1"/>
</dbReference>
<evidence type="ECO:0000313" key="3">
    <source>
        <dbReference type="EMBL" id="EDM76605.1"/>
    </source>
</evidence>
<dbReference type="Gene3D" id="3.40.50.720">
    <property type="entry name" value="NAD(P)-binding Rossmann-like Domain"/>
    <property type="match status" value="1"/>
</dbReference>
<organism evidence="3 4">
    <name type="scientific">Plesiocystis pacifica SIR-1</name>
    <dbReference type="NCBI Taxonomy" id="391625"/>
    <lineage>
        <taxon>Bacteria</taxon>
        <taxon>Pseudomonadati</taxon>
        <taxon>Myxococcota</taxon>
        <taxon>Polyangia</taxon>
        <taxon>Nannocystales</taxon>
        <taxon>Nannocystaceae</taxon>
        <taxon>Plesiocystis</taxon>
    </lineage>
</organism>
<reference evidence="3 4" key="1">
    <citation type="submission" date="2007-06" db="EMBL/GenBank/DDBJ databases">
        <authorList>
            <person name="Shimkets L."/>
            <person name="Ferriera S."/>
            <person name="Johnson J."/>
            <person name="Kravitz S."/>
            <person name="Beeson K."/>
            <person name="Sutton G."/>
            <person name="Rogers Y.-H."/>
            <person name="Friedman R."/>
            <person name="Frazier M."/>
            <person name="Venter J.C."/>
        </authorList>
    </citation>
    <scope>NUCLEOTIDE SEQUENCE [LARGE SCALE GENOMIC DNA]</scope>
    <source>
        <strain evidence="3 4">SIR-1</strain>
    </source>
</reference>
<dbReference type="InterPro" id="IPR020843">
    <property type="entry name" value="ER"/>
</dbReference>